<evidence type="ECO:0000259" key="5">
    <source>
        <dbReference type="PROSITE" id="PS50943"/>
    </source>
</evidence>
<reference evidence="6" key="1">
    <citation type="submission" date="2020-10" db="EMBL/GenBank/DDBJ databases">
        <title>Fervidococcus fontis strain 3639Fd - the first crenarchaeon capable of growth on lipids.</title>
        <authorList>
            <person name="Kochetkova T.V."/>
            <person name="Elcheninov A.G."/>
            <person name="Toschakov S.V."/>
            <person name="Kublanov I.V."/>
        </authorList>
    </citation>
    <scope>NUCLEOTIDE SEQUENCE</scope>
    <source>
        <strain evidence="6">3639Fd</strain>
    </source>
</reference>
<dbReference type="AlphaFoldDB" id="A0A843A5M8"/>
<dbReference type="InterPro" id="IPR020886">
    <property type="entry name" value="MTH_967-like"/>
</dbReference>
<evidence type="ECO:0000256" key="4">
    <source>
        <dbReference type="HAMAP-Rule" id="MF_00584"/>
    </source>
</evidence>
<proteinExistence type="inferred from homology"/>
<dbReference type="Pfam" id="PF26553">
    <property type="entry name" value="PDDEXK_19"/>
    <property type="match status" value="1"/>
</dbReference>
<keyword evidence="1 4" id="KW-0805">Transcription regulation</keyword>
<dbReference type="CDD" id="cd00093">
    <property type="entry name" value="HTH_XRE"/>
    <property type="match status" value="1"/>
</dbReference>
<dbReference type="InterPro" id="IPR001387">
    <property type="entry name" value="Cro/C1-type_HTH"/>
</dbReference>
<dbReference type="HAMAP" id="MF_00584">
    <property type="entry name" value="HTH_type_cro_C1"/>
    <property type="match status" value="1"/>
</dbReference>
<keyword evidence="3 4" id="KW-0804">Transcription</keyword>
<evidence type="ECO:0000256" key="2">
    <source>
        <dbReference type="ARBA" id="ARBA00023125"/>
    </source>
</evidence>
<dbReference type="RefSeq" id="WP_014558357.1">
    <property type="nucleotide sequence ID" value="NZ_JADEZV010000001.1"/>
</dbReference>
<dbReference type="InterPro" id="IPR010982">
    <property type="entry name" value="Lambda_DNA-bd_dom_sf"/>
</dbReference>
<organism evidence="6 7">
    <name type="scientific">Fervidicoccus fontis</name>
    <dbReference type="NCBI Taxonomy" id="683846"/>
    <lineage>
        <taxon>Archaea</taxon>
        <taxon>Thermoproteota</taxon>
        <taxon>Thermoprotei</taxon>
        <taxon>Fervidicoccales</taxon>
        <taxon>Fervidicoccaceae</taxon>
        <taxon>Fervidicoccus</taxon>
    </lineage>
</organism>
<sequence length="329" mass="38663">MKNESSWVNDYLQELLESTVKNIIKSGFEFVKIDRPDNFNERSIDILAWSKDEKKKKIHLKITLDTSFLSKEEIRDLIGITKSASSRPIIVSEYDKKIDIQDEVIYLKENVPTVNVTTLPKLLSCSKDLYIFLKKGEFVVRISGEKMRERREKLGLSLGELANRLGVTRKSIYEYEKNTFDVRIDYADKLFDTLGEEIVSPYNIFSDEVVEMVKMKKEEIPDNLFEEKIFNILNEKNMFFYHARKTFVDIIAKKGEEIFFIAIDHEHMPLTLEEKAEQLSKIKKLKDVEKMIVAKKEKAKELKKEYSDEIRIIPDDKINTISRILDERK</sequence>
<dbReference type="OMA" id="GFFVNID"/>
<evidence type="ECO:0000256" key="3">
    <source>
        <dbReference type="ARBA" id="ARBA00023163"/>
    </source>
</evidence>
<dbReference type="SUPFAM" id="SSF47413">
    <property type="entry name" value="lambda repressor-like DNA-binding domains"/>
    <property type="match status" value="1"/>
</dbReference>
<dbReference type="Pfam" id="PF01381">
    <property type="entry name" value="HTH_3"/>
    <property type="match status" value="1"/>
</dbReference>
<dbReference type="GeneID" id="12450322"/>
<dbReference type="SMART" id="SM00530">
    <property type="entry name" value="HTH_XRE"/>
    <property type="match status" value="1"/>
</dbReference>
<dbReference type="Gene3D" id="1.10.260.40">
    <property type="entry name" value="lambda repressor-like DNA-binding domains"/>
    <property type="match status" value="1"/>
</dbReference>
<dbReference type="InterPro" id="IPR059051">
    <property type="entry name" value="MTH_967_PDDEXK"/>
</dbReference>
<dbReference type="GO" id="GO:0003677">
    <property type="term" value="F:DNA binding"/>
    <property type="evidence" value="ECO:0007669"/>
    <property type="project" value="UniProtKB-KW"/>
</dbReference>
<keyword evidence="2 4" id="KW-0238">DNA-binding</keyword>
<dbReference type="EMBL" id="JADEZV010000001">
    <property type="protein sequence ID" value="MBE9390588.1"/>
    <property type="molecule type" value="Genomic_DNA"/>
</dbReference>
<dbReference type="GO" id="GO:0003700">
    <property type="term" value="F:DNA-binding transcription factor activity"/>
    <property type="evidence" value="ECO:0007669"/>
    <property type="project" value="UniProtKB-UniRule"/>
</dbReference>
<accession>A0A843A5M8</accession>
<dbReference type="Proteomes" id="UP000652307">
    <property type="component" value="Unassembled WGS sequence"/>
</dbReference>
<comment type="caution">
    <text evidence="6">The sequence shown here is derived from an EMBL/GenBank/DDBJ whole genome shotgun (WGS) entry which is preliminary data.</text>
</comment>
<protein>
    <recommendedName>
        <fullName evidence="4">Putative HTH-type transcriptional regulatory protein IOK49_00595</fullName>
    </recommendedName>
</protein>
<name>A0A843A5M8_9CREN</name>
<dbReference type="PROSITE" id="PS50943">
    <property type="entry name" value="HTH_CROC1"/>
    <property type="match status" value="1"/>
</dbReference>
<gene>
    <name evidence="6" type="ORF">IOK49_00595</name>
</gene>
<evidence type="ECO:0000313" key="7">
    <source>
        <dbReference type="Proteomes" id="UP000652307"/>
    </source>
</evidence>
<evidence type="ECO:0000313" key="6">
    <source>
        <dbReference type="EMBL" id="MBE9390588.1"/>
    </source>
</evidence>
<feature type="domain" description="HTH cro/C1-type" evidence="5">
    <location>
        <begin position="147"/>
        <end position="205"/>
    </location>
</feature>
<evidence type="ECO:0000256" key="1">
    <source>
        <dbReference type="ARBA" id="ARBA00023015"/>
    </source>
</evidence>